<reference evidence="16 17" key="1">
    <citation type="submission" date="2017-07" db="EMBL/GenBank/DDBJ databases">
        <title>Sandarakinorhabdus cyanobacteriorum sp. nov., a novel bacterium isolated from cyanobacterial aggregates in a eutrophic lake.</title>
        <authorList>
            <person name="Cai H."/>
        </authorList>
    </citation>
    <scope>NUCLEOTIDE SEQUENCE [LARGE SCALE GENOMIC DNA]</scope>
    <source>
        <strain evidence="16 17">TH057</strain>
    </source>
</reference>
<evidence type="ECO:0000256" key="14">
    <source>
        <dbReference type="HAMAP-Rule" id="MF_02239"/>
    </source>
</evidence>
<dbReference type="GO" id="GO:0006782">
    <property type="term" value="P:protoporphyrinogen IX biosynthetic process"/>
    <property type="evidence" value="ECO:0007669"/>
    <property type="project" value="UniProtKB-UniRule"/>
</dbReference>
<dbReference type="OrthoDB" id="9800824at2"/>
<dbReference type="PIRSF" id="PIRSF004638">
    <property type="entry name" value="UCP004638"/>
    <property type="match status" value="1"/>
</dbReference>
<dbReference type="UniPathway" id="UPA00251">
    <property type="reaction ID" value="UER00324"/>
</dbReference>
<evidence type="ECO:0000256" key="13">
    <source>
        <dbReference type="ARBA" id="ARBA00048390"/>
    </source>
</evidence>
<evidence type="ECO:0000256" key="4">
    <source>
        <dbReference type="ARBA" id="ARBA00017504"/>
    </source>
</evidence>
<comment type="similarity">
    <text evidence="3 14 15">Belongs to the HemJ family.</text>
</comment>
<comment type="subunit">
    <text evidence="14">Homodimer.</text>
</comment>
<feature type="binding site" description="axial binding residue" evidence="14">
    <location>
        <position position="92"/>
    </location>
    <ligand>
        <name>heme</name>
        <dbReference type="ChEBI" id="CHEBI:30413"/>
    </ligand>
    <ligandPart>
        <name>Fe</name>
        <dbReference type="ChEBI" id="CHEBI:18248"/>
    </ligandPart>
</feature>
<evidence type="ECO:0000256" key="10">
    <source>
        <dbReference type="ARBA" id="ARBA00023002"/>
    </source>
</evidence>
<keyword evidence="17" id="KW-1185">Reference proteome</keyword>
<organism evidence="16 17">
    <name type="scientific">Sandarakinorhabdus cyanobacteriorum</name>
    <dbReference type="NCBI Taxonomy" id="1981098"/>
    <lineage>
        <taxon>Bacteria</taxon>
        <taxon>Pseudomonadati</taxon>
        <taxon>Pseudomonadota</taxon>
        <taxon>Alphaproteobacteria</taxon>
        <taxon>Sphingomonadales</taxon>
        <taxon>Sphingosinicellaceae</taxon>
        <taxon>Sandarakinorhabdus</taxon>
    </lineage>
</organism>
<evidence type="ECO:0000256" key="5">
    <source>
        <dbReference type="ARBA" id="ARBA00022475"/>
    </source>
</evidence>
<feature type="transmembrane region" description="Helical" evidence="14">
    <location>
        <begin position="12"/>
        <end position="33"/>
    </location>
</feature>
<comment type="pathway">
    <text evidence="2 14 15">Porphyrin-containing compound metabolism; protoporphyrin-IX biosynthesis; protoporphyrin-IX from protoporphyrinogen-IX: step 1/1.</text>
</comment>
<evidence type="ECO:0000256" key="12">
    <source>
        <dbReference type="ARBA" id="ARBA00023136"/>
    </source>
</evidence>
<keyword evidence="5 14" id="KW-1003">Cell membrane</keyword>
<comment type="subcellular location">
    <subcellularLocation>
        <location evidence="1 14">Cell membrane</location>
        <topology evidence="1 14">Multi-pass membrane protein</topology>
    </subcellularLocation>
</comment>
<feature type="binding site" description="axial binding residue" evidence="14">
    <location>
        <position position="19"/>
    </location>
    <ligand>
        <name>heme</name>
        <dbReference type="ChEBI" id="CHEBI:30413"/>
    </ligand>
    <ligandPart>
        <name>Fe</name>
        <dbReference type="ChEBI" id="CHEBI:18248"/>
    </ligandPart>
</feature>
<keyword evidence="7 14" id="KW-0812">Transmembrane</keyword>
<dbReference type="PANTHER" id="PTHR40255">
    <property type="entry name" value="UPF0093 MEMBRANE PROTEIN SLR1790"/>
    <property type="match status" value="1"/>
</dbReference>
<dbReference type="InterPro" id="IPR005265">
    <property type="entry name" value="HemJ-like"/>
</dbReference>
<evidence type="ECO:0000313" key="17">
    <source>
        <dbReference type="Proteomes" id="UP000216991"/>
    </source>
</evidence>
<dbReference type="GO" id="GO:0070818">
    <property type="term" value="F:protoporphyrinogen oxidase activity"/>
    <property type="evidence" value="ECO:0007669"/>
    <property type="project" value="UniProtKB-UniRule"/>
</dbReference>
<evidence type="ECO:0000256" key="8">
    <source>
        <dbReference type="ARBA" id="ARBA00022723"/>
    </source>
</evidence>
<evidence type="ECO:0000313" key="16">
    <source>
        <dbReference type="EMBL" id="OYQ26794.1"/>
    </source>
</evidence>
<protein>
    <recommendedName>
        <fullName evidence="4 14">Protoporphyrinogen IX oxidase</fullName>
        <shortName evidence="14">PPO</shortName>
        <ecNumber evidence="14 15">1.3.99.-</ecNumber>
    </recommendedName>
</protein>
<dbReference type="PANTHER" id="PTHR40255:SF1">
    <property type="entry name" value="PROTOPORPHYRINOGEN IX OXIDASE"/>
    <property type="match status" value="1"/>
</dbReference>
<keyword evidence="9 14" id="KW-1133">Transmembrane helix</keyword>
<comment type="cofactor">
    <cofactor evidence="14 15">
        <name>heme b</name>
        <dbReference type="ChEBI" id="CHEBI:60344"/>
    </cofactor>
    <text evidence="14 15">Binds 1 heme b (iron(II)-protoporphyrin IX) group per subunit.</text>
</comment>
<evidence type="ECO:0000256" key="6">
    <source>
        <dbReference type="ARBA" id="ARBA00022617"/>
    </source>
</evidence>
<dbReference type="GO" id="GO:0046872">
    <property type="term" value="F:metal ion binding"/>
    <property type="evidence" value="ECO:0007669"/>
    <property type="project" value="UniProtKB-UniRule"/>
</dbReference>
<dbReference type="EC" id="1.3.99.-" evidence="14 15"/>
<proteinExistence type="inferred from homology"/>
<sequence length="148" mass="16865">MDFGVGWLGEAYLWVKALHVAFVIFWMAGLFMIPRFLVYWHPVAPGAPEALLWDERCRRLRRIILSPAMVVSWAAGLGLAFHLGWPLWLVTKFVFVLGLTWFHHWTVAMVRRFAAGERPVSEKGLRLANEIPSLVTLAVAVLVIVKPF</sequence>
<evidence type="ECO:0000256" key="3">
    <source>
        <dbReference type="ARBA" id="ARBA00006501"/>
    </source>
</evidence>
<feature type="transmembrane region" description="Helical" evidence="14">
    <location>
        <begin position="63"/>
        <end position="81"/>
    </location>
</feature>
<accession>A0A255YDM0</accession>
<gene>
    <name evidence="16" type="ORF">CHU93_11485</name>
</gene>
<keyword evidence="11 14" id="KW-0408">Iron</keyword>
<evidence type="ECO:0000256" key="7">
    <source>
        <dbReference type="ARBA" id="ARBA00022692"/>
    </source>
</evidence>
<dbReference type="GO" id="GO:0005886">
    <property type="term" value="C:plasma membrane"/>
    <property type="evidence" value="ECO:0007669"/>
    <property type="project" value="UniProtKB-SubCell"/>
</dbReference>
<comment type="catalytic activity">
    <reaction evidence="13 14 15">
        <text>protoporphyrinogen IX + 3 A = protoporphyrin IX + 3 AH2</text>
        <dbReference type="Rhea" id="RHEA:62000"/>
        <dbReference type="ChEBI" id="CHEBI:13193"/>
        <dbReference type="ChEBI" id="CHEBI:17499"/>
        <dbReference type="ChEBI" id="CHEBI:57306"/>
        <dbReference type="ChEBI" id="CHEBI:57307"/>
    </reaction>
</comment>
<keyword evidence="6 14" id="KW-0349">Heme</keyword>
<comment type="function">
    <text evidence="14 15">Catalyzes the oxidation of protoporphyrinogen IX to protoporphyrin IX.</text>
</comment>
<dbReference type="AlphaFoldDB" id="A0A255YDM0"/>
<comment type="caution">
    <text evidence="16">The sequence shown here is derived from an EMBL/GenBank/DDBJ whole genome shotgun (WGS) entry which is preliminary data.</text>
</comment>
<evidence type="ECO:0000256" key="15">
    <source>
        <dbReference type="PIRNR" id="PIRNR004638"/>
    </source>
</evidence>
<evidence type="ECO:0000256" key="1">
    <source>
        <dbReference type="ARBA" id="ARBA00004651"/>
    </source>
</evidence>
<evidence type="ECO:0000256" key="2">
    <source>
        <dbReference type="ARBA" id="ARBA00005073"/>
    </source>
</evidence>
<dbReference type="EMBL" id="NOXT01000116">
    <property type="protein sequence ID" value="OYQ26794.1"/>
    <property type="molecule type" value="Genomic_DNA"/>
</dbReference>
<keyword evidence="12 14" id="KW-0472">Membrane</keyword>
<keyword evidence="10 14" id="KW-0560">Oxidoreductase</keyword>
<dbReference type="Proteomes" id="UP000216991">
    <property type="component" value="Unassembled WGS sequence"/>
</dbReference>
<feature type="transmembrane region" description="Helical" evidence="14">
    <location>
        <begin position="127"/>
        <end position="145"/>
    </location>
</feature>
<dbReference type="HAMAP" id="MF_02239">
    <property type="entry name" value="HemJ"/>
    <property type="match status" value="1"/>
</dbReference>
<name>A0A255YDM0_9SPHN</name>
<feature type="transmembrane region" description="Helical" evidence="14">
    <location>
        <begin position="87"/>
        <end position="106"/>
    </location>
</feature>
<dbReference type="Pfam" id="PF03653">
    <property type="entry name" value="UPF0093"/>
    <property type="match status" value="1"/>
</dbReference>
<evidence type="ECO:0000256" key="11">
    <source>
        <dbReference type="ARBA" id="ARBA00023004"/>
    </source>
</evidence>
<keyword evidence="8 14" id="KW-0479">Metal-binding</keyword>
<evidence type="ECO:0000256" key="9">
    <source>
        <dbReference type="ARBA" id="ARBA00022989"/>
    </source>
</evidence>